<accession>A0A0L0CAG4</accession>
<dbReference type="AlphaFoldDB" id="A0A0L0CAG4"/>
<protein>
    <submittedName>
        <fullName evidence="1">Uncharacterized protein</fullName>
    </submittedName>
</protein>
<sequence>MSLTGTYGSFCELVAATQLYPIYTEVCYNGEFYVQHGNNDNPVKRLKSPCESQMVSRIRRAILSGNIRKKQLNDSIA</sequence>
<dbReference type="Proteomes" id="UP000037069">
    <property type="component" value="Unassembled WGS sequence"/>
</dbReference>
<evidence type="ECO:0000313" key="1">
    <source>
        <dbReference type="EMBL" id="KNC28429.1"/>
    </source>
</evidence>
<proteinExistence type="predicted"/>
<gene>
    <name evidence="1" type="ORF">FF38_05541</name>
</gene>
<evidence type="ECO:0000313" key="2">
    <source>
        <dbReference type="Proteomes" id="UP000037069"/>
    </source>
</evidence>
<reference evidence="1 2" key="1">
    <citation type="journal article" date="2015" name="Nat. Commun.">
        <title>Lucilia cuprina genome unlocks parasitic fly biology to underpin future interventions.</title>
        <authorList>
            <person name="Anstead C.A."/>
            <person name="Korhonen P.K."/>
            <person name="Young N.D."/>
            <person name="Hall R.S."/>
            <person name="Jex A.R."/>
            <person name="Murali S.C."/>
            <person name="Hughes D.S."/>
            <person name="Lee S.F."/>
            <person name="Perry T."/>
            <person name="Stroehlein A.J."/>
            <person name="Ansell B.R."/>
            <person name="Breugelmans B."/>
            <person name="Hofmann A."/>
            <person name="Qu J."/>
            <person name="Dugan S."/>
            <person name="Lee S.L."/>
            <person name="Chao H."/>
            <person name="Dinh H."/>
            <person name="Han Y."/>
            <person name="Doddapaneni H.V."/>
            <person name="Worley K.C."/>
            <person name="Muzny D.M."/>
            <person name="Ioannidis P."/>
            <person name="Waterhouse R.M."/>
            <person name="Zdobnov E.M."/>
            <person name="James P.J."/>
            <person name="Bagnall N.H."/>
            <person name="Kotze A.C."/>
            <person name="Gibbs R.A."/>
            <person name="Richards S."/>
            <person name="Batterham P."/>
            <person name="Gasser R.B."/>
        </authorList>
    </citation>
    <scope>NUCLEOTIDE SEQUENCE [LARGE SCALE GENOMIC DNA]</scope>
    <source>
        <strain evidence="1 2">LS</strain>
        <tissue evidence="1">Full body</tissue>
    </source>
</reference>
<dbReference type="EMBL" id="JRES01000775">
    <property type="protein sequence ID" value="KNC28429.1"/>
    <property type="molecule type" value="Genomic_DNA"/>
</dbReference>
<name>A0A0L0CAG4_LUCCU</name>
<comment type="caution">
    <text evidence="1">The sequence shown here is derived from an EMBL/GenBank/DDBJ whole genome shotgun (WGS) entry which is preliminary data.</text>
</comment>
<organism evidence="1 2">
    <name type="scientific">Lucilia cuprina</name>
    <name type="common">Green bottle fly</name>
    <name type="synonym">Australian sheep blowfly</name>
    <dbReference type="NCBI Taxonomy" id="7375"/>
    <lineage>
        <taxon>Eukaryota</taxon>
        <taxon>Metazoa</taxon>
        <taxon>Ecdysozoa</taxon>
        <taxon>Arthropoda</taxon>
        <taxon>Hexapoda</taxon>
        <taxon>Insecta</taxon>
        <taxon>Pterygota</taxon>
        <taxon>Neoptera</taxon>
        <taxon>Endopterygota</taxon>
        <taxon>Diptera</taxon>
        <taxon>Brachycera</taxon>
        <taxon>Muscomorpha</taxon>
        <taxon>Oestroidea</taxon>
        <taxon>Calliphoridae</taxon>
        <taxon>Luciliinae</taxon>
        <taxon>Lucilia</taxon>
    </lineage>
</organism>
<keyword evidence="2" id="KW-1185">Reference proteome</keyword>